<feature type="compositionally biased region" description="Polar residues" evidence="1">
    <location>
        <begin position="10"/>
        <end position="28"/>
    </location>
</feature>
<sequence length="48" mass="5311">MASGAAMRQRTINPFSLPSVERGSQPQNVADFAHRRDLQASDLRNAEL</sequence>
<dbReference type="EMBL" id="NBTZ01000009">
    <property type="protein sequence ID" value="OTP79564.1"/>
    <property type="molecule type" value="Genomic_DNA"/>
</dbReference>
<feature type="compositionally biased region" description="Basic and acidic residues" evidence="1">
    <location>
        <begin position="32"/>
        <end position="48"/>
    </location>
</feature>
<evidence type="ECO:0000256" key="1">
    <source>
        <dbReference type="SAM" id="MobiDB-lite"/>
    </source>
</evidence>
<proteinExistence type="predicted"/>
<protein>
    <submittedName>
        <fullName evidence="2">Uncharacterized protein</fullName>
    </submittedName>
</protein>
<name>A0A242N824_CABSO</name>
<gene>
    <name evidence="2" type="ORF">PAMC26577_01455</name>
</gene>
<accession>A0A242N824</accession>
<evidence type="ECO:0000313" key="3">
    <source>
        <dbReference type="Proteomes" id="UP000195221"/>
    </source>
</evidence>
<feature type="region of interest" description="Disordered" evidence="1">
    <location>
        <begin position="1"/>
        <end position="48"/>
    </location>
</feature>
<dbReference type="AlphaFoldDB" id="A0A242N824"/>
<reference evidence="2 3" key="1">
    <citation type="submission" date="2017-03" db="EMBL/GenBank/DDBJ databases">
        <title>Genome analysis of strain PAMC 26577.</title>
        <authorList>
            <person name="Oh H.-M."/>
            <person name="Yang J.-A."/>
        </authorList>
    </citation>
    <scope>NUCLEOTIDE SEQUENCE [LARGE SCALE GENOMIC DNA]</scope>
    <source>
        <strain evidence="2 3">PAMC 26577</strain>
    </source>
</reference>
<evidence type="ECO:0000313" key="2">
    <source>
        <dbReference type="EMBL" id="OTP79564.1"/>
    </source>
</evidence>
<organism evidence="2 3">
    <name type="scientific">Caballeronia sordidicola</name>
    <name type="common">Burkholderia sordidicola</name>
    <dbReference type="NCBI Taxonomy" id="196367"/>
    <lineage>
        <taxon>Bacteria</taxon>
        <taxon>Pseudomonadati</taxon>
        <taxon>Pseudomonadota</taxon>
        <taxon>Betaproteobacteria</taxon>
        <taxon>Burkholderiales</taxon>
        <taxon>Burkholderiaceae</taxon>
        <taxon>Caballeronia</taxon>
    </lineage>
</organism>
<dbReference type="Proteomes" id="UP000195221">
    <property type="component" value="Unassembled WGS sequence"/>
</dbReference>
<comment type="caution">
    <text evidence="2">The sequence shown here is derived from an EMBL/GenBank/DDBJ whole genome shotgun (WGS) entry which is preliminary data.</text>
</comment>